<evidence type="ECO:0000313" key="4">
    <source>
        <dbReference type="Proteomes" id="UP000811255"/>
    </source>
</evidence>
<dbReference type="Proteomes" id="UP000811255">
    <property type="component" value="Unassembled WGS sequence"/>
</dbReference>
<protein>
    <submittedName>
        <fullName evidence="3">Uncharacterized protein</fullName>
    </submittedName>
</protein>
<feature type="compositionally biased region" description="Basic and acidic residues" evidence="1">
    <location>
        <begin position="163"/>
        <end position="172"/>
    </location>
</feature>
<feature type="chain" id="PRO_5046425828" evidence="2">
    <location>
        <begin position="26"/>
        <end position="199"/>
    </location>
</feature>
<keyword evidence="4" id="KW-1185">Reference proteome</keyword>
<proteinExistence type="predicted"/>
<evidence type="ECO:0000256" key="1">
    <source>
        <dbReference type="SAM" id="MobiDB-lite"/>
    </source>
</evidence>
<dbReference type="RefSeq" id="WP_214536901.1">
    <property type="nucleotide sequence ID" value="NZ_JAHFVK010000002.1"/>
</dbReference>
<evidence type="ECO:0000256" key="2">
    <source>
        <dbReference type="SAM" id="SignalP"/>
    </source>
</evidence>
<evidence type="ECO:0000313" key="3">
    <source>
        <dbReference type="EMBL" id="MBT2135218.1"/>
    </source>
</evidence>
<feature type="signal peptide" evidence="2">
    <location>
        <begin position="1"/>
        <end position="25"/>
    </location>
</feature>
<gene>
    <name evidence="3" type="ORF">KK137_12850</name>
</gene>
<feature type="compositionally biased region" description="Low complexity" evidence="1">
    <location>
        <begin position="173"/>
        <end position="189"/>
    </location>
</feature>
<dbReference type="EMBL" id="JAHFVK010000002">
    <property type="protein sequence ID" value="MBT2135218.1"/>
    <property type="molecule type" value="Genomic_DNA"/>
</dbReference>
<name>A0ABS5W625_9SPHN</name>
<sequence length="199" mass="21131">MTRLLAPSMVAIAASIALLPAPAAAQDQAGDKVNTVIIYGDDECPPSVAGEIVVCARMDESERFRIPEPLRESSSPSNQSWAQRVKSYETVGAFGPMSCTPVGGGGQTGCTAQFIEAAYAAKREGTDVRFSQLIADQRAERLATLDAEAAETQARVEQAEQEYMERQRREQDAAGTPVPEAAPTAAPRTVDPLAIPPSP</sequence>
<keyword evidence="2" id="KW-0732">Signal</keyword>
<comment type="caution">
    <text evidence="3">The sequence shown here is derived from an EMBL/GenBank/DDBJ whole genome shotgun (WGS) entry which is preliminary data.</text>
</comment>
<reference evidence="3 4" key="1">
    <citation type="submission" date="2021-05" db="EMBL/GenBank/DDBJ databases">
        <title>Croceibacterium sp. LX-88 genome sequence.</title>
        <authorList>
            <person name="Luo X."/>
        </authorList>
    </citation>
    <scope>NUCLEOTIDE SEQUENCE [LARGE SCALE GENOMIC DNA]</scope>
    <source>
        <strain evidence="3 4">LX-88</strain>
    </source>
</reference>
<organism evidence="3 4">
    <name type="scientific">Croceibacterium selenioxidans</name>
    <dbReference type="NCBI Taxonomy" id="2838833"/>
    <lineage>
        <taxon>Bacteria</taxon>
        <taxon>Pseudomonadati</taxon>
        <taxon>Pseudomonadota</taxon>
        <taxon>Alphaproteobacteria</taxon>
        <taxon>Sphingomonadales</taxon>
        <taxon>Erythrobacteraceae</taxon>
        <taxon>Croceibacterium</taxon>
    </lineage>
</organism>
<feature type="region of interest" description="Disordered" evidence="1">
    <location>
        <begin position="151"/>
        <end position="199"/>
    </location>
</feature>
<accession>A0ABS5W625</accession>